<dbReference type="Proteomes" id="UP000008827">
    <property type="component" value="Chromosome 13"/>
</dbReference>
<keyword evidence="4" id="KW-1185">Reference proteome</keyword>
<dbReference type="InterPro" id="IPR018971">
    <property type="entry name" value="DUF1997"/>
</dbReference>
<accession>A0A0R0GJ11</accession>
<feature type="region of interest" description="Disordered" evidence="1">
    <location>
        <begin position="15"/>
        <end position="42"/>
    </location>
</feature>
<proteinExistence type="predicted"/>
<dbReference type="Gramene" id="KRH18461">
    <property type="protein sequence ID" value="KRH18461"/>
    <property type="gene ID" value="GLYMA_13G061800"/>
</dbReference>
<dbReference type="PANTHER" id="PTHR34133:SF8">
    <property type="entry name" value="OS07G0633000 PROTEIN"/>
    <property type="match status" value="1"/>
</dbReference>
<dbReference type="EnsemblPlants" id="KRH18461">
    <property type="protein sequence ID" value="KRH18461"/>
    <property type="gene ID" value="GLYMA_13G061800"/>
</dbReference>
<feature type="compositionally biased region" description="Basic and acidic residues" evidence="1">
    <location>
        <begin position="21"/>
        <end position="31"/>
    </location>
</feature>
<dbReference type="RefSeq" id="XP_014621022.2">
    <property type="nucleotide sequence ID" value="XM_014765536.3"/>
</dbReference>
<reference evidence="2" key="3">
    <citation type="submission" date="2018-07" db="EMBL/GenBank/DDBJ databases">
        <title>WGS assembly of Glycine max.</title>
        <authorList>
            <person name="Schmutz J."/>
            <person name="Cannon S."/>
            <person name="Schlueter J."/>
            <person name="Ma J."/>
            <person name="Mitros T."/>
            <person name="Nelson W."/>
            <person name="Hyten D."/>
            <person name="Song Q."/>
            <person name="Thelen J."/>
            <person name="Cheng J."/>
            <person name="Xu D."/>
            <person name="Hellsten U."/>
            <person name="May G."/>
            <person name="Yu Y."/>
            <person name="Sakurai T."/>
            <person name="Umezawa T."/>
            <person name="Bhattacharyya M."/>
            <person name="Sandhu D."/>
            <person name="Valliyodan B."/>
            <person name="Lindquist E."/>
            <person name="Peto M."/>
            <person name="Grant D."/>
            <person name="Shu S."/>
            <person name="Goodstein D."/>
            <person name="Barry K."/>
            <person name="Futrell-Griggs M."/>
            <person name="Abernathy B."/>
            <person name="Du J."/>
            <person name="Tian Z."/>
            <person name="Zhu L."/>
            <person name="Gill N."/>
            <person name="Joshi T."/>
            <person name="Libault M."/>
            <person name="Sethuraman A."/>
            <person name="Zhang X."/>
            <person name="Shinozaki K."/>
            <person name="Nguyen H."/>
            <person name="Wing R."/>
            <person name="Cregan P."/>
            <person name="Specht J."/>
            <person name="Grimwood J."/>
            <person name="Rokhsar D."/>
            <person name="Stacey G."/>
            <person name="Shoemaker R."/>
            <person name="Jackson S."/>
        </authorList>
    </citation>
    <scope>NUCLEOTIDE SEQUENCE</scope>
    <source>
        <tissue evidence="2">Callus</tissue>
    </source>
</reference>
<evidence type="ECO:0000313" key="3">
    <source>
        <dbReference type="EnsemblPlants" id="KRH18461"/>
    </source>
</evidence>
<evidence type="ECO:0000256" key="1">
    <source>
        <dbReference type="SAM" id="MobiDB-lite"/>
    </source>
</evidence>
<gene>
    <name evidence="3" type="primary">LOC102667583</name>
    <name evidence="2" type="ORF">GLYMA_13G061800</name>
</gene>
<reference evidence="2 3" key="1">
    <citation type="journal article" date="2010" name="Nature">
        <title>Genome sequence of the palaeopolyploid soybean.</title>
        <authorList>
            <person name="Schmutz J."/>
            <person name="Cannon S.B."/>
            <person name="Schlueter J."/>
            <person name="Ma J."/>
            <person name="Mitros T."/>
            <person name="Nelson W."/>
            <person name="Hyten D.L."/>
            <person name="Song Q."/>
            <person name="Thelen J.J."/>
            <person name="Cheng J."/>
            <person name="Xu D."/>
            <person name="Hellsten U."/>
            <person name="May G.D."/>
            <person name="Yu Y."/>
            <person name="Sakurai T."/>
            <person name="Umezawa T."/>
            <person name="Bhattacharyya M.K."/>
            <person name="Sandhu D."/>
            <person name="Valliyodan B."/>
            <person name="Lindquist E."/>
            <person name="Peto M."/>
            <person name="Grant D."/>
            <person name="Shu S."/>
            <person name="Goodstein D."/>
            <person name="Barry K."/>
            <person name="Futrell-Griggs M."/>
            <person name="Abernathy B."/>
            <person name="Du J."/>
            <person name="Tian Z."/>
            <person name="Zhu L."/>
            <person name="Gill N."/>
            <person name="Joshi T."/>
            <person name="Libault M."/>
            <person name="Sethuraman A."/>
            <person name="Zhang X.-C."/>
            <person name="Shinozaki K."/>
            <person name="Nguyen H.T."/>
            <person name="Wing R.A."/>
            <person name="Cregan P."/>
            <person name="Specht J."/>
            <person name="Grimwood J."/>
            <person name="Rokhsar D."/>
            <person name="Stacey G."/>
            <person name="Shoemaker R.C."/>
            <person name="Jackson S.A."/>
        </authorList>
    </citation>
    <scope>NUCLEOTIDE SEQUENCE [LARGE SCALE GENOMIC DNA]</scope>
    <source>
        <strain evidence="3">cv. Williams 82</strain>
        <tissue evidence="2">Callus</tissue>
    </source>
</reference>
<dbReference type="ExpressionAtlas" id="A0A0R0GJ11">
    <property type="expression patterns" value="baseline"/>
</dbReference>
<organism evidence="2">
    <name type="scientific">Glycine max</name>
    <name type="common">Soybean</name>
    <name type="synonym">Glycine hispida</name>
    <dbReference type="NCBI Taxonomy" id="3847"/>
    <lineage>
        <taxon>Eukaryota</taxon>
        <taxon>Viridiplantae</taxon>
        <taxon>Streptophyta</taxon>
        <taxon>Embryophyta</taxon>
        <taxon>Tracheophyta</taxon>
        <taxon>Spermatophyta</taxon>
        <taxon>Magnoliopsida</taxon>
        <taxon>eudicotyledons</taxon>
        <taxon>Gunneridae</taxon>
        <taxon>Pentapetalae</taxon>
        <taxon>rosids</taxon>
        <taxon>fabids</taxon>
        <taxon>Fabales</taxon>
        <taxon>Fabaceae</taxon>
        <taxon>Papilionoideae</taxon>
        <taxon>50 kb inversion clade</taxon>
        <taxon>NPAAA clade</taxon>
        <taxon>indigoferoid/millettioid clade</taxon>
        <taxon>Phaseoleae</taxon>
        <taxon>Glycine</taxon>
        <taxon>Glycine subgen. Soja</taxon>
    </lineage>
</organism>
<name>A0A0R0GJ11_SOYBN</name>
<protein>
    <submittedName>
        <fullName evidence="2 3">Uncharacterized protein</fullName>
    </submittedName>
</protein>
<dbReference type="AlphaFoldDB" id="A0A0R0GJ11"/>
<dbReference type="Pfam" id="PF09366">
    <property type="entry name" value="DUF1997"/>
    <property type="match status" value="1"/>
</dbReference>
<reference evidence="3" key="2">
    <citation type="submission" date="2018-02" db="UniProtKB">
        <authorList>
            <consortium name="EnsemblPlants"/>
        </authorList>
    </citation>
    <scope>IDENTIFICATION</scope>
    <source>
        <strain evidence="3">Williams 82</strain>
    </source>
</reference>
<sequence length="181" mass="20638">MANILLNPWQPFLSSTSFKPPKKDKMSDHGRAKAASGSRNRLESKNIVNRTSSFNYRSSSAVPLHELPWASFDQYIEDKGRVIRSIFPEKSASQLLNREEWRVKMTPIQVLFLTCQPVAHITAKCISEADDYPPEIPGHITKFFEIQIVLENYAEDINNGFAVGLLADYNSFKRNKARYSV</sequence>
<dbReference type="GeneID" id="102667583"/>
<evidence type="ECO:0000313" key="2">
    <source>
        <dbReference type="EMBL" id="KRH18461.1"/>
    </source>
</evidence>
<evidence type="ECO:0000313" key="4">
    <source>
        <dbReference type="Proteomes" id="UP000008827"/>
    </source>
</evidence>
<dbReference type="EMBL" id="CM000846">
    <property type="protein sequence ID" value="KRH18461.1"/>
    <property type="molecule type" value="Genomic_DNA"/>
</dbReference>
<dbReference type="PANTHER" id="PTHR34133">
    <property type="entry name" value="OS07G0633000 PROTEIN"/>
    <property type="match status" value="1"/>
</dbReference>